<dbReference type="Proteomes" id="UP001501170">
    <property type="component" value="Unassembled WGS sequence"/>
</dbReference>
<evidence type="ECO:0000256" key="6">
    <source>
        <dbReference type="SAM" id="Phobius"/>
    </source>
</evidence>
<dbReference type="PANTHER" id="PTHR35007:SF4">
    <property type="entry name" value="CONSERVED TRANSMEMBRANE PROTEIN-RELATED"/>
    <property type="match status" value="1"/>
</dbReference>
<evidence type="ECO:0000256" key="5">
    <source>
        <dbReference type="ARBA" id="ARBA00023136"/>
    </source>
</evidence>
<accession>A0ABN3HQ53</accession>
<keyword evidence="3 6" id="KW-0812">Transmembrane</keyword>
<protein>
    <submittedName>
        <fullName evidence="8">Type II secretion system F family protein</fullName>
    </submittedName>
</protein>
<comment type="caution">
    <text evidence="8">The sequence shown here is derived from an EMBL/GenBank/DDBJ whole genome shotgun (WGS) entry which is preliminary data.</text>
</comment>
<evidence type="ECO:0000256" key="1">
    <source>
        <dbReference type="ARBA" id="ARBA00004651"/>
    </source>
</evidence>
<organism evidence="8 9">
    <name type="scientific">Gordonia cholesterolivorans</name>
    <dbReference type="NCBI Taxonomy" id="559625"/>
    <lineage>
        <taxon>Bacteria</taxon>
        <taxon>Bacillati</taxon>
        <taxon>Actinomycetota</taxon>
        <taxon>Actinomycetes</taxon>
        <taxon>Mycobacteriales</taxon>
        <taxon>Gordoniaceae</taxon>
        <taxon>Gordonia</taxon>
    </lineage>
</organism>
<proteinExistence type="predicted"/>
<keyword evidence="4 6" id="KW-1133">Transmembrane helix</keyword>
<name>A0ABN3HQ53_9ACTN</name>
<evidence type="ECO:0000256" key="4">
    <source>
        <dbReference type="ARBA" id="ARBA00022989"/>
    </source>
</evidence>
<evidence type="ECO:0000256" key="3">
    <source>
        <dbReference type="ARBA" id="ARBA00022692"/>
    </source>
</evidence>
<evidence type="ECO:0000259" key="7">
    <source>
        <dbReference type="Pfam" id="PF00482"/>
    </source>
</evidence>
<dbReference type="PANTHER" id="PTHR35007">
    <property type="entry name" value="INTEGRAL MEMBRANE PROTEIN-RELATED"/>
    <property type="match status" value="1"/>
</dbReference>
<feature type="transmembrane region" description="Helical" evidence="6">
    <location>
        <begin position="231"/>
        <end position="256"/>
    </location>
</feature>
<keyword evidence="2" id="KW-1003">Cell membrane</keyword>
<reference evidence="8 9" key="1">
    <citation type="journal article" date="2019" name="Int. J. Syst. Evol. Microbiol.">
        <title>The Global Catalogue of Microorganisms (GCM) 10K type strain sequencing project: providing services to taxonomists for standard genome sequencing and annotation.</title>
        <authorList>
            <consortium name="The Broad Institute Genomics Platform"/>
            <consortium name="The Broad Institute Genome Sequencing Center for Infectious Disease"/>
            <person name="Wu L."/>
            <person name="Ma J."/>
        </authorList>
    </citation>
    <scope>NUCLEOTIDE SEQUENCE [LARGE SCALE GENOMIC DNA]</scope>
    <source>
        <strain evidence="8 9">JCM 16227</strain>
    </source>
</reference>
<comment type="subcellular location">
    <subcellularLocation>
        <location evidence="1">Cell membrane</location>
        <topology evidence="1">Multi-pass membrane protein</topology>
    </subcellularLocation>
</comment>
<feature type="domain" description="Type II secretion system protein GspF" evidence="7">
    <location>
        <begin position="99"/>
        <end position="219"/>
    </location>
</feature>
<gene>
    <name evidence="8" type="ORF">GCM10009855_27210</name>
</gene>
<dbReference type="InterPro" id="IPR018076">
    <property type="entry name" value="T2SS_GspF_dom"/>
</dbReference>
<keyword evidence="5 6" id="KW-0472">Membrane</keyword>
<sequence>MTVIPLLLAAAAAVLLWPAPQAHRRLEELCGRADRGSRRRTDPWLTVWALPAGALIVFGVAPGVAGALVAGAITRQRRQTRRDAARDRDMGELIAALGVMGAELSVGAPVVQACRAAASDLLQSGSSGPVADELARMAARAELGGDPGPPPSTASNPVRRLAQAWAMSLEFGLPIGEVLAALRSDLLSRQDFAARTRAGLAGPRATAAVLAGLPMLGLVLGQAMGADPARVLLGTGTGGVLLVIGTLLAVAGLAWAGRITNRAVAP</sequence>
<evidence type="ECO:0000313" key="9">
    <source>
        <dbReference type="Proteomes" id="UP001501170"/>
    </source>
</evidence>
<feature type="transmembrane region" description="Helical" evidence="6">
    <location>
        <begin position="48"/>
        <end position="73"/>
    </location>
</feature>
<dbReference type="RefSeq" id="WP_006898136.1">
    <property type="nucleotide sequence ID" value="NZ_BAAARB010000015.1"/>
</dbReference>
<dbReference type="Pfam" id="PF00482">
    <property type="entry name" value="T2SSF"/>
    <property type="match status" value="1"/>
</dbReference>
<keyword evidence="9" id="KW-1185">Reference proteome</keyword>
<evidence type="ECO:0000256" key="2">
    <source>
        <dbReference type="ARBA" id="ARBA00022475"/>
    </source>
</evidence>
<dbReference type="EMBL" id="BAAARB010000015">
    <property type="protein sequence ID" value="GAA2385591.1"/>
    <property type="molecule type" value="Genomic_DNA"/>
</dbReference>
<feature type="transmembrane region" description="Helical" evidence="6">
    <location>
        <begin position="205"/>
        <end position="225"/>
    </location>
</feature>
<evidence type="ECO:0000313" key="8">
    <source>
        <dbReference type="EMBL" id="GAA2385591.1"/>
    </source>
</evidence>